<name>A0A9J6P2T3_9CLOT</name>
<dbReference type="InterPro" id="IPR029052">
    <property type="entry name" value="Metallo-depent_PP-like"/>
</dbReference>
<dbReference type="Pfam" id="PF00149">
    <property type="entry name" value="Metallophos"/>
    <property type="match status" value="1"/>
</dbReference>
<dbReference type="Proteomes" id="UP001056429">
    <property type="component" value="Unassembled WGS sequence"/>
</dbReference>
<reference evidence="2" key="2">
    <citation type="submission" date="2021-04" db="EMBL/GenBank/DDBJ databases">
        <authorList>
            <person name="Dong X."/>
        </authorList>
    </citation>
    <scope>NUCLEOTIDE SEQUENCE</scope>
    <source>
        <strain evidence="2">ZWT</strain>
    </source>
</reference>
<proteinExistence type="predicted"/>
<sequence length="229" mass="26649">MALYAISDLHLSFGVDKPMGIFGEKWVDHHLRIKDNWIKKITENDTVIIGGDISWGMSKEEGFKDLEWLNSLPGNKLLIRGNHDYWWSGIKKLNSLYENMMFIQNNFFEYGEYAVCGTRGWVCPGGYNFKEDKDRKIYNRECIRAELSLKAAKEAGYNKIIFVTHYPPFNEKIEDNEFMRLFKGYEVEKVIYGHLHGAGIKNAFEGQYEGIEFILTSADYIDFDPVKIL</sequence>
<dbReference type="GO" id="GO:0016787">
    <property type="term" value="F:hydrolase activity"/>
    <property type="evidence" value="ECO:0007669"/>
    <property type="project" value="InterPro"/>
</dbReference>
<dbReference type="EMBL" id="JAGSOJ010000002">
    <property type="protein sequence ID" value="MCM1990377.1"/>
    <property type="molecule type" value="Genomic_DNA"/>
</dbReference>
<dbReference type="Gene3D" id="3.60.21.10">
    <property type="match status" value="1"/>
</dbReference>
<dbReference type="SUPFAM" id="SSF56300">
    <property type="entry name" value="Metallo-dependent phosphatases"/>
    <property type="match status" value="1"/>
</dbReference>
<comment type="caution">
    <text evidence="2">The sequence shown here is derived from an EMBL/GenBank/DDBJ whole genome shotgun (WGS) entry which is preliminary data.</text>
</comment>
<feature type="domain" description="Calcineurin-like phosphoesterase" evidence="1">
    <location>
        <begin position="3"/>
        <end position="197"/>
    </location>
</feature>
<evidence type="ECO:0000259" key="1">
    <source>
        <dbReference type="Pfam" id="PF00149"/>
    </source>
</evidence>
<dbReference type="PIRSF" id="PIRSF033094">
    <property type="entry name" value="Pesterase_CT488"/>
    <property type="match status" value="1"/>
</dbReference>
<dbReference type="InterPro" id="IPR004843">
    <property type="entry name" value="Calcineurin-like_PHP"/>
</dbReference>
<dbReference type="InterPro" id="IPR014578">
    <property type="entry name" value="Pesterase_CT488"/>
</dbReference>
<dbReference type="PANTHER" id="PTHR31302">
    <property type="entry name" value="TRANSMEMBRANE PROTEIN WITH METALLOPHOSPHOESTERASE DOMAIN-RELATED"/>
    <property type="match status" value="1"/>
</dbReference>
<reference evidence="2" key="1">
    <citation type="journal article" date="2021" name="mSystems">
        <title>Bacteria and Archaea Synergistically Convert Glycine Betaine to Biogenic Methane in the Formosa Cold Seep of the South China Sea.</title>
        <authorList>
            <person name="Li L."/>
            <person name="Zhang W."/>
            <person name="Zhang S."/>
            <person name="Song L."/>
            <person name="Sun Q."/>
            <person name="Zhang H."/>
            <person name="Xiang H."/>
            <person name="Dong X."/>
        </authorList>
    </citation>
    <scope>NUCLEOTIDE SEQUENCE</scope>
    <source>
        <strain evidence="2">ZWT</strain>
    </source>
</reference>
<dbReference type="InterPro" id="IPR051158">
    <property type="entry name" value="Metallophosphoesterase_sf"/>
</dbReference>
<evidence type="ECO:0000313" key="3">
    <source>
        <dbReference type="Proteomes" id="UP001056429"/>
    </source>
</evidence>
<gene>
    <name evidence="2" type="ORF">KDK92_11580</name>
</gene>
<dbReference type="PANTHER" id="PTHR31302:SF22">
    <property type="entry name" value="PHOSPHOESTERASE"/>
    <property type="match status" value="1"/>
</dbReference>
<dbReference type="AlphaFoldDB" id="A0A9J6P2T3"/>
<accession>A0A9J6P2T3</accession>
<protein>
    <submittedName>
        <fullName evidence="2">Metallophosphoesterase</fullName>
    </submittedName>
</protein>
<keyword evidence="3" id="KW-1185">Reference proteome</keyword>
<evidence type="ECO:0000313" key="2">
    <source>
        <dbReference type="EMBL" id="MCM1990377.1"/>
    </source>
</evidence>
<dbReference type="RefSeq" id="WP_250859414.1">
    <property type="nucleotide sequence ID" value="NZ_JAGSOJ010000002.1"/>
</dbReference>
<organism evidence="2 3">
    <name type="scientific">Oceanirhabdus seepicola</name>
    <dbReference type="NCBI Taxonomy" id="2828781"/>
    <lineage>
        <taxon>Bacteria</taxon>
        <taxon>Bacillati</taxon>
        <taxon>Bacillota</taxon>
        <taxon>Clostridia</taxon>
        <taxon>Eubacteriales</taxon>
        <taxon>Clostridiaceae</taxon>
        <taxon>Oceanirhabdus</taxon>
    </lineage>
</organism>